<evidence type="ECO:0000313" key="2">
    <source>
        <dbReference type="EMBL" id="KAJ6842544.1"/>
    </source>
</evidence>
<name>A0AAX6HPS5_IRIPA</name>
<feature type="transmembrane region" description="Helical" evidence="1">
    <location>
        <begin position="16"/>
        <end position="36"/>
    </location>
</feature>
<organism evidence="2 3">
    <name type="scientific">Iris pallida</name>
    <name type="common">Sweet iris</name>
    <dbReference type="NCBI Taxonomy" id="29817"/>
    <lineage>
        <taxon>Eukaryota</taxon>
        <taxon>Viridiplantae</taxon>
        <taxon>Streptophyta</taxon>
        <taxon>Embryophyta</taxon>
        <taxon>Tracheophyta</taxon>
        <taxon>Spermatophyta</taxon>
        <taxon>Magnoliopsida</taxon>
        <taxon>Liliopsida</taxon>
        <taxon>Asparagales</taxon>
        <taxon>Iridaceae</taxon>
        <taxon>Iridoideae</taxon>
        <taxon>Irideae</taxon>
        <taxon>Iris</taxon>
    </lineage>
</organism>
<comment type="caution">
    <text evidence="2">The sequence shown here is derived from an EMBL/GenBank/DDBJ whole genome shotgun (WGS) entry which is preliminary data.</text>
</comment>
<sequence length="67" mass="7274">MVTAMVDTDNESKKEVLVRLGLGVGVLGTIVALWLWPWRKEAAQWRYSTLGSRGELGYGGMFGGVCG</sequence>
<dbReference type="AlphaFoldDB" id="A0AAX6HPS5"/>
<keyword evidence="1" id="KW-0472">Membrane</keyword>
<keyword evidence="3" id="KW-1185">Reference proteome</keyword>
<keyword evidence="1" id="KW-0812">Transmembrane</keyword>
<evidence type="ECO:0000256" key="1">
    <source>
        <dbReference type="SAM" id="Phobius"/>
    </source>
</evidence>
<evidence type="ECO:0000313" key="3">
    <source>
        <dbReference type="Proteomes" id="UP001140949"/>
    </source>
</evidence>
<protein>
    <submittedName>
        <fullName evidence="2">Pollen-specific leucine-rich repeat extensin-like protein 3</fullName>
    </submittedName>
</protein>
<dbReference type="Proteomes" id="UP001140949">
    <property type="component" value="Unassembled WGS sequence"/>
</dbReference>
<gene>
    <name evidence="2" type="ORF">M6B38_301675</name>
</gene>
<reference evidence="2" key="2">
    <citation type="submission" date="2023-04" db="EMBL/GenBank/DDBJ databases">
        <authorList>
            <person name="Bruccoleri R.E."/>
            <person name="Oakeley E.J."/>
            <person name="Faust A.-M."/>
            <person name="Dessus-Babus S."/>
            <person name="Altorfer M."/>
            <person name="Burckhardt D."/>
            <person name="Oertli M."/>
            <person name="Naumann U."/>
            <person name="Petersen F."/>
            <person name="Wong J."/>
        </authorList>
    </citation>
    <scope>NUCLEOTIDE SEQUENCE</scope>
    <source>
        <strain evidence="2">GSM-AAB239-AS_SAM_17_03QT</strain>
        <tissue evidence="2">Leaf</tissue>
    </source>
</reference>
<proteinExistence type="predicted"/>
<dbReference type="EMBL" id="JANAVB010007596">
    <property type="protein sequence ID" value="KAJ6842544.1"/>
    <property type="molecule type" value="Genomic_DNA"/>
</dbReference>
<accession>A0AAX6HPS5</accession>
<keyword evidence="1" id="KW-1133">Transmembrane helix</keyword>
<reference evidence="2" key="1">
    <citation type="journal article" date="2023" name="GigaByte">
        <title>Genome assembly of the bearded iris, Iris pallida Lam.</title>
        <authorList>
            <person name="Bruccoleri R.E."/>
            <person name="Oakeley E.J."/>
            <person name="Faust A.M.E."/>
            <person name="Altorfer M."/>
            <person name="Dessus-Babus S."/>
            <person name="Burckhardt D."/>
            <person name="Oertli M."/>
            <person name="Naumann U."/>
            <person name="Petersen F."/>
            <person name="Wong J."/>
        </authorList>
    </citation>
    <scope>NUCLEOTIDE SEQUENCE</scope>
    <source>
        <strain evidence="2">GSM-AAB239-AS_SAM_17_03QT</strain>
    </source>
</reference>